<evidence type="ECO:0000259" key="1">
    <source>
        <dbReference type="PROSITE" id="PS51934"/>
    </source>
</evidence>
<gene>
    <name evidence="2" type="ORF">ACED57_12395</name>
</gene>
<dbReference type="Proteomes" id="UP001569175">
    <property type="component" value="Unassembled WGS sequence"/>
</dbReference>
<dbReference type="Gene3D" id="3.90.1720.10">
    <property type="entry name" value="endopeptidase domain like (from Nostoc punctiforme)"/>
    <property type="match status" value="1"/>
</dbReference>
<dbReference type="InterPro" id="IPR007053">
    <property type="entry name" value="LRAT_dom"/>
</dbReference>
<sequence>MNKNINIGDTLYRSKLFVQHVGLLVQEDQVLHNSPDGNIQLSSLEEYSNGKTVKVVSNDLDPIEQLKLLNKAEQMLLRAKQYGVISFNCEHLVSLIQSGKPSSEQLKGAGVGAALGLAFACGTKSKNTSMCMLAGALIGCAVVNANRKYDYEI</sequence>
<name>A0ABV4KQG6_9VIBR</name>
<feature type="domain" description="LRAT" evidence="1">
    <location>
        <begin position="10"/>
        <end position="105"/>
    </location>
</feature>
<dbReference type="RefSeq" id="WP_123284703.1">
    <property type="nucleotide sequence ID" value="NZ_JBGOOL010000030.1"/>
</dbReference>
<keyword evidence="2" id="KW-0012">Acyltransferase</keyword>
<dbReference type="EMBL" id="JBGOOL010000030">
    <property type="protein sequence ID" value="MEZ8053943.1"/>
    <property type="molecule type" value="Genomic_DNA"/>
</dbReference>
<evidence type="ECO:0000313" key="3">
    <source>
        <dbReference type="Proteomes" id="UP001569175"/>
    </source>
</evidence>
<proteinExistence type="predicted"/>
<dbReference type="Pfam" id="PF04970">
    <property type="entry name" value="LRAT"/>
    <property type="match status" value="1"/>
</dbReference>
<dbReference type="GO" id="GO:0016746">
    <property type="term" value="F:acyltransferase activity"/>
    <property type="evidence" value="ECO:0007669"/>
    <property type="project" value="UniProtKB-KW"/>
</dbReference>
<keyword evidence="2" id="KW-0808">Transferase</keyword>
<organism evidence="2 3">
    <name type="scientific">Vibrio atlanticus</name>
    <dbReference type="NCBI Taxonomy" id="693153"/>
    <lineage>
        <taxon>Bacteria</taxon>
        <taxon>Pseudomonadati</taxon>
        <taxon>Pseudomonadota</taxon>
        <taxon>Gammaproteobacteria</taxon>
        <taxon>Vibrionales</taxon>
        <taxon>Vibrionaceae</taxon>
        <taxon>Vibrio</taxon>
    </lineage>
</organism>
<evidence type="ECO:0000313" key="2">
    <source>
        <dbReference type="EMBL" id="MEZ8053943.1"/>
    </source>
</evidence>
<keyword evidence="3" id="KW-1185">Reference proteome</keyword>
<dbReference type="PROSITE" id="PS51934">
    <property type="entry name" value="LRAT"/>
    <property type="match status" value="1"/>
</dbReference>
<comment type="caution">
    <text evidence="2">The sequence shown here is derived from an EMBL/GenBank/DDBJ whole genome shotgun (WGS) entry which is preliminary data.</text>
</comment>
<accession>A0ABV4KQG6</accession>
<protein>
    <submittedName>
        <fullName evidence="2">Lecithin retinol acyltransferase family protein</fullName>
    </submittedName>
</protein>
<reference evidence="2 3" key="1">
    <citation type="submission" date="2024-06" db="EMBL/GenBank/DDBJ databases">
        <authorList>
            <person name="Steensen K."/>
            <person name="Seneca J."/>
            <person name="Bartlau N."/>
            <person name="Yu A.X."/>
            <person name="Polz M.F."/>
        </authorList>
    </citation>
    <scope>NUCLEOTIDE SEQUENCE [LARGE SCALE GENOMIC DNA]</scope>
    <source>
        <strain evidence="2 3">1F9</strain>
    </source>
</reference>